<dbReference type="InterPro" id="IPR028082">
    <property type="entry name" value="Peripla_BP_I"/>
</dbReference>
<evidence type="ECO:0008006" key="3">
    <source>
        <dbReference type="Google" id="ProtNLM"/>
    </source>
</evidence>
<dbReference type="Gene3D" id="3.40.50.2300">
    <property type="match status" value="1"/>
</dbReference>
<gene>
    <name evidence="1" type="ORF">BSTOLATCC_MIC53504</name>
</gene>
<evidence type="ECO:0000313" key="1">
    <source>
        <dbReference type="EMBL" id="CAG9331434.1"/>
    </source>
</evidence>
<keyword evidence="2" id="KW-1185">Reference proteome</keyword>
<reference evidence="1" key="1">
    <citation type="submission" date="2021-09" db="EMBL/GenBank/DDBJ databases">
        <authorList>
            <consortium name="AG Swart"/>
            <person name="Singh M."/>
            <person name="Singh A."/>
            <person name="Seah K."/>
            <person name="Emmerich C."/>
        </authorList>
    </citation>
    <scope>NUCLEOTIDE SEQUENCE</scope>
    <source>
        <strain evidence="1">ATCC30299</strain>
    </source>
</reference>
<protein>
    <recommendedName>
        <fullName evidence="3">ABC transmembrane type-1 domain-containing protein</fullName>
    </recommendedName>
</protein>
<name>A0AAU9K396_9CILI</name>
<dbReference type="SUPFAM" id="SSF53822">
    <property type="entry name" value="Periplasmic binding protein-like I"/>
    <property type="match status" value="1"/>
</dbReference>
<accession>A0AAU9K396</accession>
<dbReference type="Proteomes" id="UP001162131">
    <property type="component" value="Unassembled WGS sequence"/>
</dbReference>
<sequence length="117" mass="13564">MGWGNFAIIYENNSLGYWGNYYLSEAAATQKLYIVNKLRIIPQLLTRNQIKNYSNVFQEIIDTNVRLVALLLSSPLLYYAIELFYDLGMRKGDVILSLQMLLGFLKLPIKMTIHIKE</sequence>
<organism evidence="1 2">
    <name type="scientific">Blepharisma stoltei</name>
    <dbReference type="NCBI Taxonomy" id="1481888"/>
    <lineage>
        <taxon>Eukaryota</taxon>
        <taxon>Sar</taxon>
        <taxon>Alveolata</taxon>
        <taxon>Ciliophora</taxon>
        <taxon>Postciliodesmatophora</taxon>
        <taxon>Heterotrichea</taxon>
        <taxon>Heterotrichida</taxon>
        <taxon>Blepharismidae</taxon>
        <taxon>Blepharisma</taxon>
    </lineage>
</organism>
<dbReference type="EMBL" id="CAJZBQ010000053">
    <property type="protein sequence ID" value="CAG9331434.1"/>
    <property type="molecule type" value="Genomic_DNA"/>
</dbReference>
<comment type="caution">
    <text evidence="1">The sequence shown here is derived from an EMBL/GenBank/DDBJ whole genome shotgun (WGS) entry which is preliminary data.</text>
</comment>
<dbReference type="AlphaFoldDB" id="A0AAU9K396"/>
<evidence type="ECO:0000313" key="2">
    <source>
        <dbReference type="Proteomes" id="UP001162131"/>
    </source>
</evidence>
<proteinExistence type="predicted"/>